<evidence type="ECO:0000256" key="7">
    <source>
        <dbReference type="PROSITE-ProRule" id="PRU00175"/>
    </source>
</evidence>
<evidence type="ECO:0000256" key="6">
    <source>
        <dbReference type="ARBA" id="ARBA00022833"/>
    </source>
</evidence>
<dbReference type="Gene3D" id="1.20.120.1750">
    <property type="match status" value="1"/>
</dbReference>
<keyword evidence="5" id="KW-0833">Ubl conjugation pathway</keyword>
<evidence type="ECO:0008006" key="13">
    <source>
        <dbReference type="Google" id="ProtNLM"/>
    </source>
</evidence>
<evidence type="ECO:0000256" key="8">
    <source>
        <dbReference type="SAM" id="MobiDB-lite"/>
    </source>
</evidence>
<dbReference type="SUPFAM" id="SSF57850">
    <property type="entry name" value="RING/U-box"/>
    <property type="match status" value="3"/>
</dbReference>
<evidence type="ECO:0000256" key="1">
    <source>
        <dbReference type="ARBA" id="ARBA00022679"/>
    </source>
</evidence>
<keyword evidence="1" id="KW-0808">Transferase</keyword>
<dbReference type="SMART" id="SM00184">
    <property type="entry name" value="RING"/>
    <property type="match status" value="4"/>
</dbReference>
<dbReference type="GO" id="GO:0008270">
    <property type="term" value="F:zinc ion binding"/>
    <property type="evidence" value="ECO:0007669"/>
    <property type="project" value="UniProtKB-KW"/>
</dbReference>
<organism evidence="11 12">
    <name type="scientific">Blepharisma stoltei</name>
    <dbReference type="NCBI Taxonomy" id="1481888"/>
    <lineage>
        <taxon>Eukaryota</taxon>
        <taxon>Sar</taxon>
        <taxon>Alveolata</taxon>
        <taxon>Ciliophora</taxon>
        <taxon>Postciliodesmatophora</taxon>
        <taxon>Heterotrichea</taxon>
        <taxon>Heterotrichida</taxon>
        <taxon>Blepharismidae</taxon>
        <taxon>Blepharisma</taxon>
    </lineage>
</organism>
<evidence type="ECO:0000256" key="2">
    <source>
        <dbReference type="ARBA" id="ARBA00022723"/>
    </source>
</evidence>
<dbReference type="GO" id="GO:0016567">
    <property type="term" value="P:protein ubiquitination"/>
    <property type="evidence" value="ECO:0007669"/>
    <property type="project" value="InterPro"/>
</dbReference>
<dbReference type="PROSITE" id="PS51873">
    <property type="entry name" value="TRIAD"/>
    <property type="match status" value="1"/>
</dbReference>
<keyword evidence="4 7" id="KW-0863">Zinc-finger</keyword>
<dbReference type="PROSITE" id="PS00518">
    <property type="entry name" value="ZF_RING_1"/>
    <property type="match status" value="1"/>
</dbReference>
<accession>A0AAU9I849</accession>
<comment type="caution">
    <text evidence="11">The sequence shown here is derived from an EMBL/GenBank/DDBJ whole genome shotgun (WGS) entry which is preliminary data.</text>
</comment>
<evidence type="ECO:0000259" key="10">
    <source>
        <dbReference type="PROSITE" id="PS51873"/>
    </source>
</evidence>
<protein>
    <recommendedName>
        <fullName evidence="13">RING-type domain-containing protein</fullName>
    </recommendedName>
</protein>
<feature type="domain" description="RING-type" evidence="9">
    <location>
        <begin position="714"/>
        <end position="763"/>
    </location>
</feature>
<dbReference type="CDD" id="cd20335">
    <property type="entry name" value="BRcat_RBR"/>
    <property type="match status" value="1"/>
</dbReference>
<dbReference type="PROSITE" id="PS50089">
    <property type="entry name" value="ZF_RING_2"/>
    <property type="match status" value="1"/>
</dbReference>
<dbReference type="Gene3D" id="3.30.40.10">
    <property type="entry name" value="Zinc/RING finger domain, C3HC4 (zinc finger)"/>
    <property type="match status" value="1"/>
</dbReference>
<evidence type="ECO:0000259" key="9">
    <source>
        <dbReference type="PROSITE" id="PS50089"/>
    </source>
</evidence>
<evidence type="ECO:0000313" key="11">
    <source>
        <dbReference type="EMBL" id="CAG9310130.1"/>
    </source>
</evidence>
<dbReference type="InterPro" id="IPR001841">
    <property type="entry name" value="Znf_RING"/>
</dbReference>
<evidence type="ECO:0000256" key="4">
    <source>
        <dbReference type="ARBA" id="ARBA00022771"/>
    </source>
</evidence>
<dbReference type="CDD" id="cd20336">
    <property type="entry name" value="Rcat_RBR"/>
    <property type="match status" value="1"/>
</dbReference>
<dbReference type="GO" id="GO:0004842">
    <property type="term" value="F:ubiquitin-protein transferase activity"/>
    <property type="evidence" value="ECO:0007669"/>
    <property type="project" value="InterPro"/>
</dbReference>
<keyword evidence="12" id="KW-1185">Reference proteome</keyword>
<feature type="region of interest" description="Disordered" evidence="8">
    <location>
        <begin position="72"/>
        <end position="104"/>
    </location>
</feature>
<keyword evidence="6" id="KW-0862">Zinc</keyword>
<name>A0AAU9I849_9CILI</name>
<dbReference type="Proteomes" id="UP001162131">
    <property type="component" value="Unassembled WGS sequence"/>
</dbReference>
<keyword evidence="2" id="KW-0479">Metal-binding</keyword>
<dbReference type="AlphaFoldDB" id="A0AAU9I849"/>
<keyword evidence="3" id="KW-0677">Repeat</keyword>
<evidence type="ECO:0000313" key="12">
    <source>
        <dbReference type="Proteomes" id="UP001162131"/>
    </source>
</evidence>
<reference evidence="11" key="1">
    <citation type="submission" date="2021-09" db="EMBL/GenBank/DDBJ databases">
        <authorList>
            <consortium name="AG Swart"/>
            <person name="Singh M."/>
            <person name="Singh A."/>
            <person name="Seah K."/>
            <person name="Emmerich C."/>
        </authorList>
    </citation>
    <scope>NUCLEOTIDE SEQUENCE</scope>
    <source>
        <strain evidence="11">ATCC30299</strain>
    </source>
</reference>
<dbReference type="EMBL" id="CAJZBQ010000001">
    <property type="protein sequence ID" value="CAG9310130.1"/>
    <property type="molecule type" value="Genomic_DNA"/>
</dbReference>
<gene>
    <name evidence="11" type="ORF">BSTOLATCC_MIC339</name>
</gene>
<evidence type="ECO:0000256" key="3">
    <source>
        <dbReference type="ARBA" id="ARBA00022737"/>
    </source>
</evidence>
<sequence length="957" mass="110911">MELFKISAIEKVSVKAKSNNQEIKICFVDIVADVESKQRIDRNNIKVGDYLHVTFLADGEIDLGVYIPRERVKENHADPSEESNSQRRSKTEPPIPSSPTPQLGPIGLKRQELKHLLLPENVLKALGTKYFSYRYSRLDINSFYRAAGIAVMEYIANSIATREFKEKIYNSMLDARIILKNYWEDDNDTWLAMMGWFIDYDNSITTADKLQFLEQQVYISTAYTYESGLILMIKFLESLWVCKNGLNDENKWYFDSQSPEQFINATIGVGSQPGENDILFFSFSIDAEINIIRVDPSFKVIKNTYNEGKENVLNFIEINETFYPIFSYEQLYYESNPIEKAVLEPYRSLNGGKWPIEIIREKAKSKENSDQSKFEALKATLDLFLKEEEISHFSWQTLGKIKESISSLGIFSDSDTELLDKIIEDKQCQYCCVLKDVITLKCNNKVCQEDLYNSIVQDTGNLIVINNWEKENQNELIAKCPVCKEPLDEQTIELAVGSELYQAKKQESLERERIQVPIKIQCKCCLVEKEEGNFYKYDVADCAHVCLECMLENIRRNQLECPECHIQYSEPFLATIKLWGMRCCFCKEGKNILKGYSGKLCEAHNITCLSCLNLFREWKYCMACGAQFDEDKLKELNKLLEKECTKCGKNYSRLEELESKDCLCNICKSCQCESIDSCIICRKEFEDGIKNILRKAKDDKNEEERLRKLRIRQCVICQETRYITDMRGLDCNHYFCEACLADMLKYYIENRMLEKATCCPHDDCGIQINPHTLQSLLSPELWNKLNVFLISQQFNLVNCPNCKTQFEAPLSRKAICLECKCEFCKACGDLWHEQPNCEETQIQRRIKEMEDAGEVVSQCPGCKQPYIKDDHCEHVVCMNPKCKTSFCFTCSCLRSPTIEHGNHYHRPDCKWFFPLPEVEKANEKYLPDKCDECKRLGELCKPPMQLAVQRKFAPGEI</sequence>
<dbReference type="InterPro" id="IPR017907">
    <property type="entry name" value="Znf_RING_CS"/>
</dbReference>
<dbReference type="InterPro" id="IPR044066">
    <property type="entry name" value="TRIAD_supradom"/>
</dbReference>
<evidence type="ECO:0000256" key="5">
    <source>
        <dbReference type="ARBA" id="ARBA00022786"/>
    </source>
</evidence>
<dbReference type="InterPro" id="IPR013083">
    <property type="entry name" value="Znf_RING/FYVE/PHD"/>
</dbReference>
<dbReference type="PANTHER" id="PTHR11685">
    <property type="entry name" value="RBR FAMILY RING FINGER AND IBR DOMAIN-CONTAINING"/>
    <property type="match status" value="1"/>
</dbReference>
<dbReference type="InterPro" id="IPR031127">
    <property type="entry name" value="E3_UB_ligase_RBR"/>
</dbReference>
<proteinExistence type="predicted"/>
<feature type="domain" description="RING-type" evidence="10">
    <location>
        <begin position="710"/>
        <end position="909"/>
    </location>
</feature>